<evidence type="ECO:0000313" key="2">
    <source>
        <dbReference type="Ensembl" id="ENSPFOP00000029267.1"/>
    </source>
</evidence>
<dbReference type="Ensembl" id="ENSPFOT00000022380.1">
    <property type="protein sequence ID" value="ENSPFOP00000029267.1"/>
    <property type="gene ID" value="ENSPFOG00000023126.1"/>
</dbReference>
<evidence type="ECO:0000313" key="3">
    <source>
        <dbReference type="Proteomes" id="UP000028760"/>
    </source>
</evidence>
<name>A0A096MCX6_POEFO</name>
<dbReference type="eggNOG" id="ENOG502S8DC">
    <property type="taxonomic scope" value="Eukaryota"/>
</dbReference>
<dbReference type="EMBL" id="AYCK01008701">
    <property type="status" value="NOT_ANNOTATED_CDS"/>
    <property type="molecule type" value="Genomic_DNA"/>
</dbReference>
<reference evidence="2" key="3">
    <citation type="submission" date="2025-09" db="UniProtKB">
        <authorList>
            <consortium name="Ensembl"/>
        </authorList>
    </citation>
    <scope>IDENTIFICATION</scope>
</reference>
<protein>
    <submittedName>
        <fullName evidence="2">Uncharacterized protein</fullName>
    </submittedName>
</protein>
<feature type="compositionally biased region" description="Polar residues" evidence="1">
    <location>
        <begin position="106"/>
        <end position="123"/>
    </location>
</feature>
<reference evidence="3" key="1">
    <citation type="submission" date="2013-10" db="EMBL/GenBank/DDBJ databases">
        <authorList>
            <person name="Schartl M."/>
            <person name="Warren W."/>
        </authorList>
    </citation>
    <scope>NUCLEOTIDE SEQUENCE [LARGE SCALE GENOMIC DNA]</scope>
    <source>
        <strain evidence="3">female</strain>
    </source>
</reference>
<evidence type="ECO:0000256" key="1">
    <source>
        <dbReference type="SAM" id="MobiDB-lite"/>
    </source>
</evidence>
<reference evidence="2" key="2">
    <citation type="submission" date="2025-08" db="UniProtKB">
        <authorList>
            <consortium name="Ensembl"/>
        </authorList>
    </citation>
    <scope>IDENTIFICATION</scope>
</reference>
<dbReference type="PANTHER" id="PTHR34488">
    <property type="entry name" value="SI:CH211-245H14.1-RELATED"/>
    <property type="match status" value="1"/>
</dbReference>
<dbReference type="Proteomes" id="UP000028760">
    <property type="component" value="Unassembled WGS sequence"/>
</dbReference>
<sequence>DSEIQSLTREDLHELFPGSDRLKLRRKIFEIINKYFKMGISSEKHDCINLVLCSDALTNNGVLVEYLHLLKDIKAQLNNVQSFLEAHISLLEDIKAQPQQKRDTANETTSQKSPGVSRSTSYHSVGRSEIAQVTVKYNMVISGQTFEAHHQILSQLDLVESQSSEDCHVVLVFCPIVSRTGTDVEAAMRNVTGAKPAILVLMHHSHEPKHVATMGTWDYNPKIVQHFSVFYHERSNGLISCKENNDAISGIQQELLKYGV</sequence>
<feature type="region of interest" description="Disordered" evidence="1">
    <location>
        <begin position="98"/>
        <end position="124"/>
    </location>
</feature>
<dbReference type="AlphaFoldDB" id="A0A096MCX6"/>
<proteinExistence type="predicted"/>
<dbReference type="OMA" id="QANIMEY"/>
<dbReference type="PANTHER" id="PTHR34488:SF1">
    <property type="entry name" value="SI:CH211-245H14.1-RELATED"/>
    <property type="match status" value="1"/>
</dbReference>
<dbReference type="GeneTree" id="ENSGT01110000267317"/>
<organism evidence="2 3">
    <name type="scientific">Poecilia formosa</name>
    <name type="common">Amazon molly</name>
    <name type="synonym">Limia formosa</name>
    <dbReference type="NCBI Taxonomy" id="48698"/>
    <lineage>
        <taxon>Eukaryota</taxon>
        <taxon>Metazoa</taxon>
        <taxon>Chordata</taxon>
        <taxon>Craniata</taxon>
        <taxon>Vertebrata</taxon>
        <taxon>Euteleostomi</taxon>
        <taxon>Actinopterygii</taxon>
        <taxon>Neopterygii</taxon>
        <taxon>Teleostei</taxon>
        <taxon>Neoteleostei</taxon>
        <taxon>Acanthomorphata</taxon>
        <taxon>Ovalentaria</taxon>
        <taxon>Atherinomorphae</taxon>
        <taxon>Cyprinodontiformes</taxon>
        <taxon>Poeciliidae</taxon>
        <taxon>Poeciliinae</taxon>
        <taxon>Poecilia</taxon>
    </lineage>
</organism>
<accession>A0A096MCX6</accession>
<keyword evidence="3" id="KW-1185">Reference proteome</keyword>